<evidence type="ECO:0000256" key="1">
    <source>
        <dbReference type="SAM" id="SignalP"/>
    </source>
</evidence>
<feature type="signal peptide" evidence="1">
    <location>
        <begin position="1"/>
        <end position="29"/>
    </location>
</feature>
<dbReference type="EMBL" id="JAMKOV010000012">
    <property type="protein sequence ID" value="KAI8037432.1"/>
    <property type="molecule type" value="Genomic_DNA"/>
</dbReference>
<dbReference type="Proteomes" id="UP001059596">
    <property type="component" value="Unassembled WGS sequence"/>
</dbReference>
<gene>
    <name evidence="2" type="ORF">M5D96_009569</name>
</gene>
<keyword evidence="1" id="KW-0732">Signal</keyword>
<name>A0A9Q0BMA5_9MUSC</name>
<proteinExistence type="predicted"/>
<reference evidence="2" key="1">
    <citation type="journal article" date="2023" name="Genome Biol. Evol.">
        <title>Long-read-based Genome Assembly of Drosophila gunungcola Reveals Fewer Chemosensory Genes in Flower-breeding Species.</title>
        <authorList>
            <person name="Negi A."/>
            <person name="Liao B.Y."/>
            <person name="Yeh S.D."/>
        </authorList>
    </citation>
    <scope>NUCLEOTIDE SEQUENCE</scope>
    <source>
        <strain evidence="2">Sukarami</strain>
    </source>
</reference>
<sequence length="115" mass="13123">MQLHFGGGGIPQCAQGLAAIWWLLRVVLTVVMVMIPQNENPAIILDDTYVEEHQFSDHCGQSRCGQAQTAFEVYQRILHRLQNYSQENPTKDSESDLKKQIWLASFTGRPIQYNC</sequence>
<comment type="caution">
    <text evidence="2">The sequence shown here is derived from an EMBL/GenBank/DDBJ whole genome shotgun (WGS) entry which is preliminary data.</text>
</comment>
<dbReference type="AlphaFoldDB" id="A0A9Q0BMA5"/>
<accession>A0A9Q0BMA5</accession>
<organism evidence="2 3">
    <name type="scientific">Drosophila gunungcola</name>
    <name type="common">fruit fly</name>
    <dbReference type="NCBI Taxonomy" id="103775"/>
    <lineage>
        <taxon>Eukaryota</taxon>
        <taxon>Metazoa</taxon>
        <taxon>Ecdysozoa</taxon>
        <taxon>Arthropoda</taxon>
        <taxon>Hexapoda</taxon>
        <taxon>Insecta</taxon>
        <taxon>Pterygota</taxon>
        <taxon>Neoptera</taxon>
        <taxon>Endopterygota</taxon>
        <taxon>Diptera</taxon>
        <taxon>Brachycera</taxon>
        <taxon>Muscomorpha</taxon>
        <taxon>Ephydroidea</taxon>
        <taxon>Drosophilidae</taxon>
        <taxon>Drosophila</taxon>
        <taxon>Sophophora</taxon>
    </lineage>
</organism>
<evidence type="ECO:0000313" key="2">
    <source>
        <dbReference type="EMBL" id="KAI8037432.1"/>
    </source>
</evidence>
<protein>
    <submittedName>
        <fullName evidence="2">Uncharacterized protein</fullName>
    </submittedName>
</protein>
<evidence type="ECO:0000313" key="3">
    <source>
        <dbReference type="Proteomes" id="UP001059596"/>
    </source>
</evidence>
<feature type="chain" id="PRO_5040450645" evidence="1">
    <location>
        <begin position="30"/>
        <end position="115"/>
    </location>
</feature>
<keyword evidence="3" id="KW-1185">Reference proteome</keyword>